<dbReference type="EMBL" id="OZ037952">
    <property type="protein sequence ID" value="CAL1716406.1"/>
    <property type="molecule type" value="Genomic_DNA"/>
</dbReference>
<gene>
    <name evidence="1" type="ORF">GFSPODELE1_LOCUS10743</name>
</gene>
<organism evidence="1 2">
    <name type="scientific">Somion occarium</name>
    <dbReference type="NCBI Taxonomy" id="3059160"/>
    <lineage>
        <taxon>Eukaryota</taxon>
        <taxon>Fungi</taxon>
        <taxon>Dikarya</taxon>
        <taxon>Basidiomycota</taxon>
        <taxon>Agaricomycotina</taxon>
        <taxon>Agaricomycetes</taxon>
        <taxon>Polyporales</taxon>
        <taxon>Cerrenaceae</taxon>
        <taxon>Somion</taxon>
    </lineage>
</organism>
<dbReference type="InterPro" id="IPR032675">
    <property type="entry name" value="LRR_dom_sf"/>
</dbReference>
<dbReference type="InterPro" id="IPR036047">
    <property type="entry name" value="F-box-like_dom_sf"/>
</dbReference>
<dbReference type="Gene3D" id="3.80.10.10">
    <property type="entry name" value="Ribonuclease Inhibitor"/>
    <property type="match status" value="1"/>
</dbReference>
<evidence type="ECO:0008006" key="3">
    <source>
        <dbReference type="Google" id="ProtNLM"/>
    </source>
</evidence>
<dbReference type="SUPFAM" id="SSF52047">
    <property type="entry name" value="RNI-like"/>
    <property type="match status" value="1"/>
</dbReference>
<proteinExistence type="predicted"/>
<accession>A0ABP1E8M3</accession>
<evidence type="ECO:0000313" key="1">
    <source>
        <dbReference type="EMBL" id="CAL1716406.1"/>
    </source>
</evidence>
<protein>
    <recommendedName>
        <fullName evidence="3">F-box domain-containing protein</fullName>
    </recommendedName>
</protein>
<dbReference type="Proteomes" id="UP001497453">
    <property type="component" value="Chromosome 9"/>
</dbReference>
<reference evidence="2" key="1">
    <citation type="submission" date="2024-04" db="EMBL/GenBank/DDBJ databases">
        <authorList>
            <person name="Shaw F."/>
            <person name="Minotto A."/>
        </authorList>
    </citation>
    <scope>NUCLEOTIDE SEQUENCE [LARGE SCALE GENOMIC DNA]</scope>
</reference>
<evidence type="ECO:0000313" key="2">
    <source>
        <dbReference type="Proteomes" id="UP001497453"/>
    </source>
</evidence>
<name>A0ABP1E8M3_9APHY</name>
<keyword evidence="2" id="KW-1185">Reference proteome</keyword>
<dbReference type="SUPFAM" id="SSF81383">
    <property type="entry name" value="F-box domain"/>
    <property type="match status" value="1"/>
</dbReference>
<sequence length="234" mass="27191">MAMSVTLPSELVDRVIDHLQTDKPSLFACSLVCKLWQVRSRYHLFRRVRADPVPPDEDNGPWQMVPPFPEDILHLFFYTEELYLSHYHDGFSSQWLDATLRHMPRLQSLTLDISYWRMDDTSISFVYPSIHTLSLLHVKLGYDQDDEHVSRKLFHIFPSLRHLSILGYPPFGDLHPDIPSSFPNSLSLESYSGDDGSSEISIFFLQRLRLTSSLDSLVHLAHGHYRRSRLNSHT</sequence>